<dbReference type="RefSeq" id="WP_132494133.1">
    <property type="nucleotide sequence ID" value="NZ_SMKW01000104.1"/>
</dbReference>
<organism evidence="3 4">
    <name type="scientific">Saccharopolyspora elongata</name>
    <dbReference type="NCBI Taxonomy" id="2530387"/>
    <lineage>
        <taxon>Bacteria</taxon>
        <taxon>Bacillati</taxon>
        <taxon>Actinomycetota</taxon>
        <taxon>Actinomycetes</taxon>
        <taxon>Pseudonocardiales</taxon>
        <taxon>Pseudonocardiaceae</taxon>
        <taxon>Saccharopolyspora</taxon>
    </lineage>
</organism>
<accession>A0A4R4Y0B2</accession>
<feature type="region of interest" description="Disordered" evidence="1">
    <location>
        <begin position="1"/>
        <end position="27"/>
    </location>
</feature>
<reference evidence="3 4" key="1">
    <citation type="submission" date="2019-03" db="EMBL/GenBank/DDBJ databases">
        <title>Draft genome sequences of novel Actinobacteria.</title>
        <authorList>
            <person name="Sahin N."/>
            <person name="Ay H."/>
            <person name="Saygin H."/>
        </authorList>
    </citation>
    <scope>NUCLEOTIDE SEQUENCE [LARGE SCALE GENOMIC DNA]</scope>
    <source>
        <strain evidence="3 4">7K502</strain>
    </source>
</reference>
<gene>
    <name evidence="3" type="ORF">E1288_41375</name>
</gene>
<comment type="caution">
    <text evidence="3">The sequence shown here is derived from an EMBL/GenBank/DDBJ whole genome shotgun (WGS) entry which is preliminary data.</text>
</comment>
<keyword evidence="4" id="KW-1185">Reference proteome</keyword>
<evidence type="ECO:0000256" key="1">
    <source>
        <dbReference type="SAM" id="MobiDB-lite"/>
    </source>
</evidence>
<keyword evidence="2" id="KW-0812">Transmembrane</keyword>
<keyword evidence="2" id="KW-0472">Membrane</keyword>
<evidence type="ECO:0000313" key="4">
    <source>
        <dbReference type="Proteomes" id="UP000294947"/>
    </source>
</evidence>
<proteinExistence type="predicted"/>
<keyword evidence="2" id="KW-1133">Transmembrane helix</keyword>
<evidence type="ECO:0000313" key="3">
    <source>
        <dbReference type="EMBL" id="TDD36799.1"/>
    </source>
</evidence>
<dbReference type="Proteomes" id="UP000294947">
    <property type="component" value="Unassembled WGS sequence"/>
</dbReference>
<dbReference type="EMBL" id="SMKW01000104">
    <property type="protein sequence ID" value="TDD36799.1"/>
    <property type="molecule type" value="Genomic_DNA"/>
</dbReference>
<protein>
    <submittedName>
        <fullName evidence="3">Uncharacterized protein</fullName>
    </submittedName>
</protein>
<name>A0A4R4Y0B2_9PSEU</name>
<dbReference type="AlphaFoldDB" id="A0A4R4Y0B2"/>
<feature type="transmembrane region" description="Helical" evidence="2">
    <location>
        <begin position="45"/>
        <end position="70"/>
    </location>
</feature>
<evidence type="ECO:0000256" key="2">
    <source>
        <dbReference type="SAM" id="Phobius"/>
    </source>
</evidence>
<sequence length="96" mass="10681">MDIEESTRRYKQLRQRPGIHQTGLASSPTSMGLVPRVFFVKEITITWYVGFFCLVIGCPLAMFLMCSLAFSVLVESRGLLPCVDVVLSIRRVGVAA</sequence>